<dbReference type="SUPFAM" id="SSF52954">
    <property type="entry name" value="Class II aaRS ABD-related"/>
    <property type="match status" value="1"/>
</dbReference>
<evidence type="ECO:0000259" key="1">
    <source>
        <dbReference type="SMART" id="SM00879"/>
    </source>
</evidence>
<dbReference type="Gene3D" id="3.40.50.10480">
    <property type="entry name" value="Probable brix-domain ribosomal biogenesis protein"/>
    <property type="match status" value="1"/>
</dbReference>
<organism evidence="2">
    <name type="scientific">Archaeoglobus fulgidus</name>
    <dbReference type="NCBI Taxonomy" id="2234"/>
    <lineage>
        <taxon>Archaea</taxon>
        <taxon>Methanobacteriati</taxon>
        <taxon>Methanobacteriota</taxon>
        <taxon>Archaeoglobi</taxon>
        <taxon>Archaeoglobales</taxon>
        <taxon>Archaeoglobaceae</taxon>
        <taxon>Archaeoglobus</taxon>
    </lineage>
</organism>
<protein>
    <submittedName>
        <fullName evidence="2">rRNA maturation protein</fullName>
    </submittedName>
</protein>
<dbReference type="SMART" id="SM00879">
    <property type="entry name" value="Brix"/>
    <property type="match status" value="1"/>
</dbReference>
<dbReference type="EMBL" id="DSYZ01000089">
    <property type="protein sequence ID" value="HGT82963.1"/>
    <property type="molecule type" value="Genomic_DNA"/>
</dbReference>
<accession>A0A7J3M266</accession>
<name>A0A7J3M266_ARCFL</name>
<reference evidence="2" key="1">
    <citation type="journal article" date="2020" name="mSystems">
        <title>Genome- and Community-Level Interaction Insights into Carbon Utilization and Element Cycling Functions of Hydrothermarchaeota in Hydrothermal Sediment.</title>
        <authorList>
            <person name="Zhou Z."/>
            <person name="Liu Y."/>
            <person name="Xu W."/>
            <person name="Pan J."/>
            <person name="Luo Z.H."/>
            <person name="Li M."/>
        </authorList>
    </citation>
    <scope>NUCLEOTIDE SEQUENCE [LARGE SCALE GENOMIC DNA]</scope>
    <source>
        <strain evidence="2">SpSt-587</strain>
    </source>
</reference>
<proteinExistence type="predicted"/>
<sequence length="148" mass="17658">MIVTTSRKPSRRTRSFVKAFCRFLGWKYIQRGKMSLEEFELDNLCIISEIKGNPALMGFYFEGKKTLEVSFSVSNVKKIELDQGEVLFIGEKFNFFGAIDKEMLEKFDKRPYFEKKIVERGNELFFYFKRELVFKMRIFAVKRIRQSP</sequence>
<comment type="caution">
    <text evidence="2">The sequence shown here is derived from an EMBL/GenBank/DDBJ whole genome shotgun (WGS) entry which is preliminary data.</text>
</comment>
<dbReference type="AlphaFoldDB" id="A0A7J3M266"/>
<feature type="domain" description="Brix" evidence="1">
    <location>
        <begin position="2"/>
        <end position="141"/>
    </location>
</feature>
<dbReference type="InterPro" id="IPR007109">
    <property type="entry name" value="Brix"/>
</dbReference>
<dbReference type="GO" id="GO:0006364">
    <property type="term" value="P:rRNA processing"/>
    <property type="evidence" value="ECO:0007669"/>
    <property type="project" value="InterPro"/>
</dbReference>
<gene>
    <name evidence="2" type="ORF">ENT52_04470</name>
</gene>
<dbReference type="GO" id="GO:0019843">
    <property type="term" value="F:rRNA binding"/>
    <property type="evidence" value="ECO:0007669"/>
    <property type="project" value="InterPro"/>
</dbReference>
<evidence type="ECO:0000313" key="2">
    <source>
        <dbReference type="EMBL" id="HGT82963.1"/>
    </source>
</evidence>